<protein>
    <recommendedName>
        <fullName evidence="3">Rap-GAP domain-containing protein</fullName>
    </recommendedName>
</protein>
<dbReference type="Proteomes" id="UP000186922">
    <property type="component" value="Unassembled WGS sequence"/>
</dbReference>
<organism evidence="1 2">
    <name type="scientific">Ramazzottius varieornatus</name>
    <name type="common">Water bear</name>
    <name type="synonym">Tardigrade</name>
    <dbReference type="NCBI Taxonomy" id="947166"/>
    <lineage>
        <taxon>Eukaryota</taxon>
        <taxon>Metazoa</taxon>
        <taxon>Ecdysozoa</taxon>
        <taxon>Tardigrada</taxon>
        <taxon>Eutardigrada</taxon>
        <taxon>Parachela</taxon>
        <taxon>Hypsibioidea</taxon>
        <taxon>Ramazzottiidae</taxon>
        <taxon>Ramazzottius</taxon>
    </lineage>
</organism>
<keyword evidence="2" id="KW-1185">Reference proteome</keyword>
<proteinExistence type="predicted"/>
<accession>A0A1D1W2L6</accession>
<gene>
    <name evidence="1" type="primary">RvY_17466-1</name>
    <name evidence="1" type="synonym">RvY_17466.1</name>
    <name evidence="1" type="ORF">RvY_17466</name>
</gene>
<dbReference type="EMBL" id="BDGG01000015">
    <property type="protein sequence ID" value="GAV07651.1"/>
    <property type="molecule type" value="Genomic_DNA"/>
</dbReference>
<dbReference type="GO" id="GO:0005096">
    <property type="term" value="F:GTPase activator activity"/>
    <property type="evidence" value="ECO:0007669"/>
    <property type="project" value="InterPro"/>
</dbReference>
<evidence type="ECO:0000313" key="1">
    <source>
        <dbReference type="EMBL" id="GAV07651.1"/>
    </source>
</evidence>
<dbReference type="OrthoDB" id="10009983at2759"/>
<dbReference type="PANTHER" id="PTHR21344">
    <property type="entry name" value="RAL GTPASE-ACTIVATING PROTEIN SUBUNIT BETA"/>
    <property type="match status" value="1"/>
</dbReference>
<reference evidence="1 2" key="1">
    <citation type="journal article" date="2016" name="Nat. Commun.">
        <title>Extremotolerant tardigrade genome and improved radiotolerance of human cultured cells by tardigrade-unique protein.</title>
        <authorList>
            <person name="Hashimoto T."/>
            <person name="Horikawa D.D."/>
            <person name="Saito Y."/>
            <person name="Kuwahara H."/>
            <person name="Kozuka-Hata H."/>
            <person name="Shin-I T."/>
            <person name="Minakuchi Y."/>
            <person name="Ohishi K."/>
            <person name="Motoyama A."/>
            <person name="Aizu T."/>
            <person name="Enomoto A."/>
            <person name="Kondo K."/>
            <person name="Tanaka S."/>
            <person name="Hara Y."/>
            <person name="Koshikawa S."/>
            <person name="Sagara H."/>
            <person name="Miura T."/>
            <person name="Yokobori S."/>
            <person name="Miyagawa K."/>
            <person name="Suzuki Y."/>
            <person name="Kubo T."/>
            <person name="Oyama M."/>
            <person name="Kohara Y."/>
            <person name="Fujiyama A."/>
            <person name="Arakawa K."/>
            <person name="Katayama T."/>
            <person name="Toyoda A."/>
            <person name="Kunieda T."/>
        </authorList>
    </citation>
    <scope>NUCLEOTIDE SEQUENCE [LARGE SCALE GENOMIC DNA]</scope>
    <source>
        <strain evidence="1 2">YOKOZUNA-1</strain>
    </source>
</reference>
<sequence length="161" mass="18268">MPKPVLRSRKPSAHHDLHFVYILVWMDTFRDAFVFPAQEVLSKLDLLNLLSTQDGDSELALTDNIDYNLIYIFPAAHGMYEVRLRSMQNNPILAAVPLVNGIVVSHNILGALICDCAINSFTRKRLNLESYVPGHVQRRTIVQDITQRFAVKTISDSSWGF</sequence>
<dbReference type="InterPro" id="IPR039930">
    <property type="entry name" value="RALGAPB"/>
</dbReference>
<evidence type="ECO:0008006" key="3">
    <source>
        <dbReference type="Google" id="ProtNLM"/>
    </source>
</evidence>
<dbReference type="AlphaFoldDB" id="A0A1D1W2L6"/>
<dbReference type="STRING" id="947166.A0A1D1W2L6"/>
<name>A0A1D1W2L6_RAMVA</name>
<dbReference type="PANTHER" id="PTHR21344:SF1">
    <property type="entry name" value="RAL GTPASE-ACTIVATING PROTEIN SUBUNIT BETA"/>
    <property type="match status" value="1"/>
</dbReference>
<evidence type="ECO:0000313" key="2">
    <source>
        <dbReference type="Proteomes" id="UP000186922"/>
    </source>
</evidence>
<comment type="caution">
    <text evidence="1">The sequence shown here is derived from an EMBL/GenBank/DDBJ whole genome shotgun (WGS) entry which is preliminary data.</text>
</comment>